<dbReference type="GO" id="GO:0009116">
    <property type="term" value="P:nucleoside metabolic process"/>
    <property type="evidence" value="ECO:0007669"/>
    <property type="project" value="InterPro"/>
</dbReference>
<accession>F2NJ93</accession>
<evidence type="ECO:0000256" key="2">
    <source>
        <dbReference type="ARBA" id="ARBA00022679"/>
    </source>
</evidence>
<dbReference type="RefSeq" id="WP_013706377.1">
    <property type="nucleotide sequence ID" value="NC_015388.1"/>
</dbReference>
<dbReference type="Gene3D" id="3.40.50.1580">
    <property type="entry name" value="Nucleoside phosphorylase domain"/>
    <property type="match status" value="1"/>
</dbReference>
<dbReference type="GO" id="GO:0005829">
    <property type="term" value="C:cytosol"/>
    <property type="evidence" value="ECO:0007669"/>
    <property type="project" value="TreeGrafter"/>
</dbReference>
<dbReference type="GO" id="GO:0019509">
    <property type="term" value="P:L-methionine salvage from methylthioadenosine"/>
    <property type="evidence" value="ECO:0007669"/>
    <property type="project" value="TreeGrafter"/>
</dbReference>
<dbReference type="InterPro" id="IPR035994">
    <property type="entry name" value="Nucleoside_phosphorylase_sf"/>
</dbReference>
<keyword evidence="2 4" id="KW-0808">Transferase</keyword>
<dbReference type="Proteomes" id="UP000000483">
    <property type="component" value="Chromosome"/>
</dbReference>
<dbReference type="OrthoDB" id="1523230at2"/>
<reference evidence="5" key="2">
    <citation type="submission" date="2011-03" db="EMBL/GenBank/DDBJ databases">
        <title>The complete genome of Desulfobacca acetoxidans DSM 11109.</title>
        <authorList>
            <consortium name="US DOE Joint Genome Institute (JGI-PGF)"/>
            <person name="Lucas S."/>
            <person name="Copeland A."/>
            <person name="Lapidus A."/>
            <person name="Bruce D."/>
            <person name="Goodwin L."/>
            <person name="Pitluck S."/>
            <person name="Peters L."/>
            <person name="Kyrpides N."/>
            <person name="Mavromatis K."/>
            <person name="Ivanova N."/>
            <person name="Ovchinnikova G."/>
            <person name="Teshima H."/>
            <person name="Detter J.C."/>
            <person name="Han C."/>
            <person name="Land M."/>
            <person name="Hauser L."/>
            <person name="Markowitz V."/>
            <person name="Cheng J.-F."/>
            <person name="Hugenholtz P."/>
            <person name="Woyke T."/>
            <person name="Wu D."/>
            <person name="Spring S."/>
            <person name="Schueler E."/>
            <person name="Brambilla E."/>
            <person name="Klenk H.-P."/>
            <person name="Eisen J.A."/>
        </authorList>
    </citation>
    <scope>NUCLEOTIDE SEQUENCE [LARGE SCALE GENOMIC DNA]</scope>
    <source>
        <strain evidence="5">ATCC 700848 / DSM 11109 / ASRB2</strain>
    </source>
</reference>
<keyword evidence="5" id="KW-1185">Reference proteome</keyword>
<gene>
    <name evidence="4" type="ordered locus">Desac_1409</name>
</gene>
<evidence type="ECO:0000313" key="4">
    <source>
        <dbReference type="EMBL" id="AEB09265.1"/>
    </source>
</evidence>
<dbReference type="InterPro" id="IPR000845">
    <property type="entry name" value="Nucleoside_phosphorylase_d"/>
</dbReference>
<dbReference type="STRING" id="880072.Desac_1409"/>
<dbReference type="PANTHER" id="PTHR42679:SF2">
    <property type="entry name" value="S-METHYL-5'-THIOADENOSINE PHOSPHORYLASE"/>
    <property type="match status" value="1"/>
</dbReference>
<dbReference type="InterPro" id="IPR010044">
    <property type="entry name" value="MTAP"/>
</dbReference>
<dbReference type="GO" id="GO:0017061">
    <property type="term" value="F:S-methyl-5-thioadenosine phosphorylase activity"/>
    <property type="evidence" value="ECO:0007669"/>
    <property type="project" value="UniProtKB-EC"/>
</dbReference>
<evidence type="ECO:0000259" key="3">
    <source>
        <dbReference type="Pfam" id="PF01048"/>
    </source>
</evidence>
<proteinExistence type="predicted"/>
<name>F2NJ93_DESAR</name>
<dbReference type="CDD" id="cd09010">
    <property type="entry name" value="MTAP_SsMTAPII_like_MTIP"/>
    <property type="match status" value="1"/>
</dbReference>
<protein>
    <submittedName>
        <fullName evidence="4">S-methyl-5'-thioadenosine phosphorylase</fullName>
        <ecNumber evidence="4">2.4.2.28</ecNumber>
    </submittedName>
</protein>
<sequence length="291" mass="32636">MTYNPQIAIIARVGAHQDFLRQGLDVRHCQTYDTPFGCSNPVHLFKYQDIDFAVLSRHGEDGYRVSAPFVNDRANLYALKTLGVEKILAWCAPGAINETMAPGDLVVPHDILDEGQQQPYTFFPHRGLGFVRQNPVFCPELRQAVIQTLQNGPLPLHPAAVYTATTGPRLETPAEIRKYRLLGGDLVGMTLVPEVFLARELELCYTALCYVVNYAEGVKDRPYQPGILFEGLATPEEIKRVQAVEAALGELALKLLPGLAAAPRQCPCPWLMERYRQRGDIGTDWRQWFRS</sequence>
<reference evidence="4 5" key="1">
    <citation type="journal article" date="2011" name="Stand. Genomic Sci.">
        <title>Complete genome sequence of the acetate-degrading sulfate reducer Desulfobacca acetoxidans type strain (ASRB2).</title>
        <authorList>
            <person name="Goker M."/>
            <person name="Teshima H."/>
            <person name="Lapidus A."/>
            <person name="Nolan M."/>
            <person name="Lucas S."/>
            <person name="Hammon N."/>
            <person name="Deshpande S."/>
            <person name="Cheng J.F."/>
            <person name="Tapia R."/>
            <person name="Han C."/>
            <person name="Goodwin L."/>
            <person name="Pitluck S."/>
            <person name="Huntemann M."/>
            <person name="Liolios K."/>
            <person name="Ivanova N."/>
            <person name="Pagani I."/>
            <person name="Mavromatis K."/>
            <person name="Ovchinikova G."/>
            <person name="Pati A."/>
            <person name="Chen A."/>
            <person name="Palaniappan K."/>
            <person name="Land M."/>
            <person name="Hauser L."/>
            <person name="Brambilla E.M."/>
            <person name="Rohde M."/>
            <person name="Spring S."/>
            <person name="Detter J.C."/>
            <person name="Woyke T."/>
            <person name="Bristow J."/>
            <person name="Eisen J.A."/>
            <person name="Markowitz V."/>
            <person name="Hugenholtz P."/>
            <person name="Kyrpides N.C."/>
            <person name="Klenk H.P."/>
        </authorList>
    </citation>
    <scope>NUCLEOTIDE SEQUENCE [LARGE SCALE GENOMIC DNA]</scope>
    <source>
        <strain evidence="5">ATCC 700848 / DSM 11109 / ASRB2</strain>
    </source>
</reference>
<dbReference type="EC" id="2.4.2.28" evidence="4"/>
<evidence type="ECO:0000256" key="1">
    <source>
        <dbReference type="ARBA" id="ARBA00022676"/>
    </source>
</evidence>
<dbReference type="KEGG" id="dao:Desac_1409"/>
<dbReference type="EMBL" id="CP002629">
    <property type="protein sequence ID" value="AEB09265.1"/>
    <property type="molecule type" value="Genomic_DNA"/>
</dbReference>
<evidence type="ECO:0000313" key="5">
    <source>
        <dbReference type="Proteomes" id="UP000000483"/>
    </source>
</evidence>
<keyword evidence="1 4" id="KW-0328">Glycosyltransferase</keyword>
<dbReference type="SUPFAM" id="SSF53167">
    <property type="entry name" value="Purine and uridine phosphorylases"/>
    <property type="match status" value="1"/>
</dbReference>
<organism evidence="4 5">
    <name type="scientific">Desulfobacca acetoxidans (strain ATCC 700848 / DSM 11109 / ASRB2)</name>
    <dbReference type="NCBI Taxonomy" id="880072"/>
    <lineage>
        <taxon>Bacteria</taxon>
        <taxon>Pseudomonadati</taxon>
        <taxon>Thermodesulfobacteriota</taxon>
        <taxon>Desulfobaccia</taxon>
        <taxon>Desulfobaccales</taxon>
        <taxon>Desulfobaccaceae</taxon>
        <taxon>Desulfobacca</taxon>
    </lineage>
</organism>
<dbReference type="AlphaFoldDB" id="F2NJ93"/>
<dbReference type="Pfam" id="PF01048">
    <property type="entry name" value="PNP_UDP_1"/>
    <property type="match status" value="1"/>
</dbReference>
<dbReference type="HOGENOM" id="CLU_054456_0_2_7"/>
<dbReference type="PANTHER" id="PTHR42679">
    <property type="entry name" value="S-METHYL-5'-THIOADENOSINE PHOSPHORYLASE"/>
    <property type="match status" value="1"/>
</dbReference>
<dbReference type="eggNOG" id="COG0005">
    <property type="taxonomic scope" value="Bacteria"/>
</dbReference>
<feature type="domain" description="Nucleoside phosphorylase" evidence="3">
    <location>
        <begin position="37"/>
        <end position="222"/>
    </location>
</feature>